<evidence type="ECO:0000256" key="10">
    <source>
        <dbReference type="ARBA" id="ARBA00035861"/>
    </source>
</evidence>
<evidence type="ECO:0000256" key="15">
    <source>
        <dbReference type="ARBA" id="ARBA00041979"/>
    </source>
</evidence>
<comment type="caution">
    <text evidence="19">The sequence shown here is derived from an EMBL/GenBank/DDBJ whole genome shotgun (WGS) entry which is preliminary data.</text>
</comment>
<dbReference type="EMBL" id="JBIGIC010000019">
    <property type="protein sequence ID" value="MFG6490142.1"/>
    <property type="molecule type" value="Genomic_DNA"/>
</dbReference>
<evidence type="ECO:0000256" key="13">
    <source>
        <dbReference type="ARBA" id="ARBA00040794"/>
    </source>
</evidence>
<reference evidence="19 20" key="1">
    <citation type="submission" date="2024-08" db="EMBL/GenBank/DDBJ databases">
        <authorList>
            <person name="Lu H."/>
        </authorList>
    </citation>
    <scope>NUCLEOTIDE SEQUENCE [LARGE SCALE GENOMIC DNA]</scope>
    <source>
        <strain evidence="19 20">BYS78W</strain>
    </source>
</reference>
<gene>
    <name evidence="19" type="ORF">ACG04R_25950</name>
</gene>
<evidence type="ECO:0000256" key="4">
    <source>
        <dbReference type="ARBA" id="ARBA00022705"/>
    </source>
</evidence>
<sequence>MSDTERVPVEVAVGVLVERDVAGREGRFLLTSRPEGKVYAGYWEFPGGKVEAGETIEQALARELHEEIGIRIGAAHPWQTLVMDYPHARVRLNFCKVFDWTGEFQMLENQQMAWADLPVQVQPVLPGTIPVLQWFAEERGHAGPTHLD</sequence>
<evidence type="ECO:0000256" key="12">
    <source>
        <dbReference type="ARBA" id="ARBA00038905"/>
    </source>
</evidence>
<protein>
    <recommendedName>
        <fullName evidence="13">8-oxo-dGTP diphosphatase</fullName>
        <ecNumber evidence="12">3.6.1.55</ecNumber>
    </recommendedName>
    <alternativeName>
        <fullName evidence="16">7,8-dihydro-8-oxoguanine-triphosphatase</fullName>
    </alternativeName>
    <alternativeName>
        <fullName evidence="15">Mutator protein MutT</fullName>
    </alternativeName>
    <alternativeName>
        <fullName evidence="14">dGTP pyrophosphohydrolase</fullName>
    </alternativeName>
</protein>
<comment type="catalytic activity">
    <reaction evidence="10">
        <text>8-oxo-dGTP + H2O = 8-oxo-dGMP + diphosphate + H(+)</text>
        <dbReference type="Rhea" id="RHEA:31575"/>
        <dbReference type="ChEBI" id="CHEBI:15377"/>
        <dbReference type="ChEBI" id="CHEBI:15378"/>
        <dbReference type="ChEBI" id="CHEBI:33019"/>
        <dbReference type="ChEBI" id="CHEBI:63224"/>
        <dbReference type="ChEBI" id="CHEBI:77896"/>
        <dbReference type="EC" id="3.6.1.55"/>
    </reaction>
</comment>
<evidence type="ECO:0000256" key="17">
    <source>
        <dbReference type="RuleBase" id="RU003476"/>
    </source>
</evidence>
<name>A0ABW7HJQ4_9BURK</name>
<evidence type="ECO:0000256" key="7">
    <source>
        <dbReference type="ARBA" id="ARBA00022801"/>
    </source>
</evidence>
<evidence type="ECO:0000256" key="14">
    <source>
        <dbReference type="ARBA" id="ARBA00041592"/>
    </source>
</evidence>
<evidence type="ECO:0000256" key="5">
    <source>
        <dbReference type="ARBA" id="ARBA00022723"/>
    </source>
</evidence>
<dbReference type="PANTHER" id="PTHR47707">
    <property type="entry name" value="8-OXO-DGTP DIPHOSPHATASE"/>
    <property type="match status" value="1"/>
</dbReference>
<evidence type="ECO:0000259" key="18">
    <source>
        <dbReference type="PROSITE" id="PS51462"/>
    </source>
</evidence>
<proteinExistence type="inferred from homology"/>
<dbReference type="Pfam" id="PF00293">
    <property type="entry name" value="NUDIX"/>
    <property type="match status" value="1"/>
</dbReference>
<dbReference type="InterPro" id="IPR000086">
    <property type="entry name" value="NUDIX_hydrolase_dom"/>
</dbReference>
<keyword evidence="20" id="KW-1185">Reference proteome</keyword>
<keyword evidence="3" id="KW-0515">Mutator protein</keyword>
<evidence type="ECO:0000256" key="6">
    <source>
        <dbReference type="ARBA" id="ARBA00022763"/>
    </source>
</evidence>
<organism evidence="19 20">
    <name type="scientific">Pelomonas candidula</name>
    <dbReference type="NCBI Taxonomy" id="3299025"/>
    <lineage>
        <taxon>Bacteria</taxon>
        <taxon>Pseudomonadati</taxon>
        <taxon>Pseudomonadota</taxon>
        <taxon>Betaproteobacteria</taxon>
        <taxon>Burkholderiales</taxon>
        <taxon>Sphaerotilaceae</taxon>
        <taxon>Roseateles</taxon>
    </lineage>
</organism>
<dbReference type="PRINTS" id="PR00502">
    <property type="entry name" value="NUDIXFAMILY"/>
</dbReference>
<evidence type="ECO:0000256" key="8">
    <source>
        <dbReference type="ARBA" id="ARBA00022842"/>
    </source>
</evidence>
<accession>A0ABW7HJQ4</accession>
<keyword evidence="5" id="KW-0479">Metal-binding</keyword>
<keyword evidence="4" id="KW-0235">DNA replication</keyword>
<dbReference type="RefSeq" id="WP_394416917.1">
    <property type="nucleotide sequence ID" value="NZ_JBIGIC010000019.1"/>
</dbReference>
<keyword evidence="9" id="KW-0234">DNA repair</keyword>
<keyword evidence="6" id="KW-0227">DNA damage</keyword>
<evidence type="ECO:0000256" key="1">
    <source>
        <dbReference type="ARBA" id="ARBA00001946"/>
    </source>
</evidence>
<evidence type="ECO:0000256" key="3">
    <source>
        <dbReference type="ARBA" id="ARBA00022457"/>
    </source>
</evidence>
<dbReference type="Gene3D" id="3.90.79.10">
    <property type="entry name" value="Nucleoside Triphosphate Pyrophosphohydrolase"/>
    <property type="match status" value="1"/>
</dbReference>
<dbReference type="InterPro" id="IPR020476">
    <property type="entry name" value="Nudix_hydrolase"/>
</dbReference>
<dbReference type="InterPro" id="IPR015797">
    <property type="entry name" value="NUDIX_hydrolase-like_dom_sf"/>
</dbReference>
<dbReference type="InterPro" id="IPR020084">
    <property type="entry name" value="NUDIX_hydrolase_CS"/>
</dbReference>
<dbReference type="PROSITE" id="PS00893">
    <property type="entry name" value="NUDIX_BOX"/>
    <property type="match status" value="1"/>
</dbReference>
<evidence type="ECO:0000313" key="20">
    <source>
        <dbReference type="Proteomes" id="UP001606134"/>
    </source>
</evidence>
<comment type="catalytic activity">
    <reaction evidence="11">
        <text>8-oxo-GTP + H2O = 8-oxo-GMP + diphosphate + H(+)</text>
        <dbReference type="Rhea" id="RHEA:67616"/>
        <dbReference type="ChEBI" id="CHEBI:15377"/>
        <dbReference type="ChEBI" id="CHEBI:15378"/>
        <dbReference type="ChEBI" id="CHEBI:33019"/>
        <dbReference type="ChEBI" id="CHEBI:143553"/>
        <dbReference type="ChEBI" id="CHEBI:145694"/>
    </reaction>
</comment>
<dbReference type="Proteomes" id="UP001606134">
    <property type="component" value="Unassembled WGS sequence"/>
</dbReference>
<evidence type="ECO:0000256" key="16">
    <source>
        <dbReference type="ARBA" id="ARBA00042798"/>
    </source>
</evidence>
<keyword evidence="8" id="KW-0460">Magnesium</keyword>
<evidence type="ECO:0000256" key="2">
    <source>
        <dbReference type="ARBA" id="ARBA00005582"/>
    </source>
</evidence>
<evidence type="ECO:0000256" key="9">
    <source>
        <dbReference type="ARBA" id="ARBA00023204"/>
    </source>
</evidence>
<dbReference type="InterPro" id="IPR047127">
    <property type="entry name" value="MutT-like"/>
</dbReference>
<dbReference type="SUPFAM" id="SSF55811">
    <property type="entry name" value="Nudix"/>
    <property type="match status" value="1"/>
</dbReference>
<evidence type="ECO:0000256" key="11">
    <source>
        <dbReference type="ARBA" id="ARBA00036904"/>
    </source>
</evidence>
<feature type="domain" description="Nudix hydrolase" evidence="18">
    <location>
        <begin position="8"/>
        <end position="137"/>
    </location>
</feature>
<dbReference type="PANTHER" id="PTHR47707:SF1">
    <property type="entry name" value="NUDIX HYDROLASE FAMILY PROTEIN"/>
    <property type="match status" value="1"/>
</dbReference>
<evidence type="ECO:0000313" key="19">
    <source>
        <dbReference type="EMBL" id="MFG6490142.1"/>
    </source>
</evidence>
<comment type="cofactor">
    <cofactor evidence="1">
        <name>Mg(2+)</name>
        <dbReference type="ChEBI" id="CHEBI:18420"/>
    </cofactor>
</comment>
<dbReference type="EC" id="3.6.1.55" evidence="12"/>
<dbReference type="CDD" id="cd03425">
    <property type="entry name" value="NUDIX_MutT_NudA_like"/>
    <property type="match status" value="1"/>
</dbReference>
<keyword evidence="7 17" id="KW-0378">Hydrolase</keyword>
<dbReference type="PROSITE" id="PS51462">
    <property type="entry name" value="NUDIX"/>
    <property type="match status" value="1"/>
</dbReference>
<comment type="similarity">
    <text evidence="2 17">Belongs to the Nudix hydrolase family.</text>
</comment>